<evidence type="ECO:0000313" key="1">
    <source>
        <dbReference type="EMBL" id="EIM94139.1"/>
    </source>
</evidence>
<organism evidence="1 2">
    <name type="scientific">Paraburkholderia hospita</name>
    <dbReference type="NCBI Taxonomy" id="169430"/>
    <lineage>
        <taxon>Bacteria</taxon>
        <taxon>Pseudomonadati</taxon>
        <taxon>Pseudomonadota</taxon>
        <taxon>Betaproteobacteria</taxon>
        <taxon>Burkholderiales</taxon>
        <taxon>Burkholderiaceae</taxon>
        <taxon>Paraburkholderia</taxon>
    </lineage>
</organism>
<dbReference type="Proteomes" id="UP000004980">
    <property type="component" value="Unassembled WGS sequence"/>
</dbReference>
<gene>
    <name evidence="1" type="ORF">WQE_45913</name>
</gene>
<sequence>MQRMVFNQWTFRLHPNAGSLRRGERAGFGFDPASCTPYEAGIGKGVLAWQWCGISPH</sequence>
<protein>
    <submittedName>
        <fullName evidence="1">Uncharacterized protein</fullName>
    </submittedName>
</protein>
<dbReference type="EMBL" id="AKAU01000284">
    <property type="protein sequence ID" value="EIM94139.1"/>
    <property type="molecule type" value="Genomic_DNA"/>
</dbReference>
<dbReference type="RefSeq" id="WP_007748047.1">
    <property type="nucleotide sequence ID" value="NZ_AKAU01000284.1"/>
</dbReference>
<accession>A0ABN0F696</accession>
<keyword evidence="2" id="KW-1185">Reference proteome</keyword>
<name>A0ABN0F696_9BURK</name>
<reference evidence="1 2" key="1">
    <citation type="journal article" date="2012" name="J. Bacteriol.">
        <title>Draft Genome Sequence of the Soil Bacterium Burkholderia terrae Strain BS001, Which Interacts with Fungal Surface Structures.</title>
        <authorList>
            <person name="Nazir R."/>
            <person name="Hansen M.A."/>
            <person name="Sorensen S."/>
            <person name="van Elsas J.D."/>
        </authorList>
    </citation>
    <scope>NUCLEOTIDE SEQUENCE [LARGE SCALE GENOMIC DNA]</scope>
    <source>
        <strain evidence="1 2">BS001</strain>
    </source>
</reference>
<comment type="caution">
    <text evidence="1">The sequence shown here is derived from an EMBL/GenBank/DDBJ whole genome shotgun (WGS) entry which is preliminary data.</text>
</comment>
<proteinExistence type="predicted"/>
<evidence type="ECO:0000313" key="2">
    <source>
        <dbReference type="Proteomes" id="UP000004980"/>
    </source>
</evidence>